<gene>
    <name evidence="6" type="ORF">SAMN05421835_13160</name>
</gene>
<evidence type="ECO:0000256" key="4">
    <source>
        <dbReference type="SAM" id="MobiDB-lite"/>
    </source>
</evidence>
<dbReference type="Proteomes" id="UP000199025">
    <property type="component" value="Unassembled WGS sequence"/>
</dbReference>
<organism evidence="6 7">
    <name type="scientific">Amycolatopsis sacchari</name>
    <dbReference type="NCBI Taxonomy" id="115433"/>
    <lineage>
        <taxon>Bacteria</taxon>
        <taxon>Bacillati</taxon>
        <taxon>Actinomycetota</taxon>
        <taxon>Actinomycetes</taxon>
        <taxon>Pseudonocardiales</taxon>
        <taxon>Pseudonocardiaceae</taxon>
        <taxon>Amycolatopsis</taxon>
    </lineage>
</organism>
<evidence type="ECO:0000256" key="2">
    <source>
        <dbReference type="ARBA" id="ARBA00023125"/>
    </source>
</evidence>
<keyword evidence="2 6" id="KW-0238">DNA-binding</keyword>
<evidence type="ECO:0000256" key="1">
    <source>
        <dbReference type="ARBA" id="ARBA00023015"/>
    </source>
</evidence>
<dbReference type="GO" id="GO:0003677">
    <property type="term" value="F:DNA binding"/>
    <property type="evidence" value="ECO:0007669"/>
    <property type="project" value="UniProtKB-KW"/>
</dbReference>
<dbReference type="InterPro" id="IPR036388">
    <property type="entry name" value="WH-like_DNA-bd_sf"/>
</dbReference>
<keyword evidence="7" id="KW-1185">Reference proteome</keyword>
<evidence type="ECO:0000313" key="6">
    <source>
        <dbReference type="EMBL" id="SFK74347.1"/>
    </source>
</evidence>
<dbReference type="EMBL" id="FORP01000031">
    <property type="protein sequence ID" value="SFK74347.1"/>
    <property type="molecule type" value="Genomic_DNA"/>
</dbReference>
<evidence type="ECO:0000259" key="5">
    <source>
        <dbReference type="PROSITE" id="PS51118"/>
    </source>
</evidence>
<dbReference type="Pfam" id="PF01638">
    <property type="entry name" value="HxlR"/>
    <property type="match status" value="1"/>
</dbReference>
<dbReference type="PROSITE" id="PS51118">
    <property type="entry name" value="HTH_HXLR"/>
    <property type="match status" value="1"/>
</dbReference>
<evidence type="ECO:0000256" key="3">
    <source>
        <dbReference type="ARBA" id="ARBA00023163"/>
    </source>
</evidence>
<dbReference type="InterPro" id="IPR036390">
    <property type="entry name" value="WH_DNA-bd_sf"/>
</dbReference>
<reference evidence="6 7" key="1">
    <citation type="submission" date="2016-10" db="EMBL/GenBank/DDBJ databases">
        <authorList>
            <person name="de Groot N.N."/>
        </authorList>
    </citation>
    <scope>NUCLEOTIDE SEQUENCE [LARGE SCALE GENOMIC DNA]</scope>
    <source>
        <strain evidence="6 7">DSM 44468</strain>
    </source>
</reference>
<keyword evidence="1" id="KW-0805">Transcription regulation</keyword>
<feature type="domain" description="HTH hxlR-type" evidence="5">
    <location>
        <begin position="12"/>
        <end position="107"/>
    </location>
</feature>
<proteinExistence type="predicted"/>
<evidence type="ECO:0000313" key="7">
    <source>
        <dbReference type="Proteomes" id="UP000199025"/>
    </source>
</evidence>
<dbReference type="PANTHER" id="PTHR33204">
    <property type="entry name" value="TRANSCRIPTIONAL REGULATOR, MARR FAMILY"/>
    <property type="match status" value="1"/>
</dbReference>
<dbReference type="InterPro" id="IPR002577">
    <property type="entry name" value="HTH_HxlR"/>
</dbReference>
<dbReference type="PANTHER" id="PTHR33204:SF18">
    <property type="entry name" value="TRANSCRIPTIONAL REGULATORY PROTEIN"/>
    <property type="match status" value="1"/>
</dbReference>
<name>A0A1I4C1Q8_9PSEU</name>
<dbReference type="OrthoDB" id="5181972at2"/>
<dbReference type="STRING" id="115433.SAMN05421835_13160"/>
<accession>A0A1I4C1Q8</accession>
<dbReference type="SUPFAM" id="SSF46785">
    <property type="entry name" value="Winged helix' DNA-binding domain"/>
    <property type="match status" value="1"/>
</dbReference>
<dbReference type="RefSeq" id="WP_091515634.1">
    <property type="nucleotide sequence ID" value="NZ_CBDQZW010000034.1"/>
</dbReference>
<dbReference type="AlphaFoldDB" id="A0A1I4C1Q8"/>
<feature type="region of interest" description="Disordered" evidence="4">
    <location>
        <begin position="141"/>
        <end position="175"/>
    </location>
</feature>
<keyword evidence="3" id="KW-0804">Transcription</keyword>
<protein>
    <submittedName>
        <fullName evidence="6">DNA-binding transcriptional regulator, HxlR family</fullName>
    </submittedName>
</protein>
<dbReference type="Gene3D" id="1.10.10.10">
    <property type="entry name" value="Winged helix-like DNA-binding domain superfamily/Winged helix DNA-binding domain"/>
    <property type="match status" value="1"/>
</dbReference>
<sequence>MALKSDYTGQECSIARTLEIVGERWTLLILRDLFFGVRRFTDLYRHLAIPKAVLTVRLDRLVAAGVLDRAEHRPGRPEYRLTATGLDLWPTLHALNDWGNTHQAPNGPRALYVHVDCGSVLSRGGFCAGCGTVPPVTDVEYRPGPGEPAEPEDPVDRALRPAHRLLTPLSTPAGR</sequence>